<accession>A0A4D6M3X8</accession>
<gene>
    <name evidence="2" type="ORF">DEO72_LG5g2850</name>
</gene>
<keyword evidence="3" id="KW-1185">Reference proteome</keyword>
<evidence type="ECO:0000256" key="1">
    <source>
        <dbReference type="SAM" id="MobiDB-lite"/>
    </source>
</evidence>
<evidence type="ECO:0000313" key="2">
    <source>
        <dbReference type="EMBL" id="QCD94764.1"/>
    </source>
</evidence>
<protein>
    <submittedName>
        <fullName evidence="2">Uncharacterized protein</fullName>
    </submittedName>
</protein>
<feature type="region of interest" description="Disordered" evidence="1">
    <location>
        <begin position="35"/>
        <end position="73"/>
    </location>
</feature>
<sequence>MPMMSPLSSKAAAYSTASAIGGSASELPLRMIGESVALDTPSSEVPESEELNKAEIDPPPPNAPTAPPNKPSKLDALEDILHLQIEENDRRLG</sequence>
<dbReference type="Proteomes" id="UP000501690">
    <property type="component" value="Linkage Group LG5"/>
</dbReference>
<reference evidence="2 3" key="1">
    <citation type="submission" date="2019-04" db="EMBL/GenBank/DDBJ databases">
        <title>An improved genome assembly and genetic linkage map for asparagus bean, Vigna unguiculata ssp. sesquipedialis.</title>
        <authorList>
            <person name="Xia Q."/>
            <person name="Zhang R."/>
            <person name="Dong Y."/>
        </authorList>
    </citation>
    <scope>NUCLEOTIDE SEQUENCE [LARGE SCALE GENOMIC DNA]</scope>
    <source>
        <tissue evidence="2">Leaf</tissue>
    </source>
</reference>
<evidence type="ECO:0000313" key="3">
    <source>
        <dbReference type="Proteomes" id="UP000501690"/>
    </source>
</evidence>
<feature type="compositionally biased region" description="Pro residues" evidence="1">
    <location>
        <begin position="57"/>
        <end position="70"/>
    </location>
</feature>
<name>A0A4D6M3X8_VIGUN</name>
<organism evidence="2 3">
    <name type="scientific">Vigna unguiculata</name>
    <name type="common">Cowpea</name>
    <dbReference type="NCBI Taxonomy" id="3917"/>
    <lineage>
        <taxon>Eukaryota</taxon>
        <taxon>Viridiplantae</taxon>
        <taxon>Streptophyta</taxon>
        <taxon>Embryophyta</taxon>
        <taxon>Tracheophyta</taxon>
        <taxon>Spermatophyta</taxon>
        <taxon>Magnoliopsida</taxon>
        <taxon>eudicotyledons</taxon>
        <taxon>Gunneridae</taxon>
        <taxon>Pentapetalae</taxon>
        <taxon>rosids</taxon>
        <taxon>fabids</taxon>
        <taxon>Fabales</taxon>
        <taxon>Fabaceae</taxon>
        <taxon>Papilionoideae</taxon>
        <taxon>50 kb inversion clade</taxon>
        <taxon>NPAAA clade</taxon>
        <taxon>indigoferoid/millettioid clade</taxon>
        <taxon>Phaseoleae</taxon>
        <taxon>Vigna</taxon>
    </lineage>
</organism>
<proteinExistence type="predicted"/>
<dbReference type="AlphaFoldDB" id="A0A4D6M3X8"/>
<dbReference type="EMBL" id="CP039349">
    <property type="protein sequence ID" value="QCD94764.1"/>
    <property type="molecule type" value="Genomic_DNA"/>
</dbReference>